<organism evidence="2">
    <name type="scientific">Kwoniella dejecticola CBS 10117</name>
    <dbReference type="NCBI Taxonomy" id="1296121"/>
    <lineage>
        <taxon>Eukaryota</taxon>
        <taxon>Fungi</taxon>
        <taxon>Dikarya</taxon>
        <taxon>Basidiomycota</taxon>
        <taxon>Agaricomycotina</taxon>
        <taxon>Tremellomycetes</taxon>
        <taxon>Tremellales</taxon>
        <taxon>Cryptococcaceae</taxon>
        <taxon>Kwoniella</taxon>
    </lineage>
</organism>
<reference evidence="2" key="1">
    <citation type="submission" date="2013-07" db="EMBL/GenBank/DDBJ databases">
        <title>The Genome Sequence of Cryptococcus dejecticola CBS10117.</title>
        <authorList>
            <consortium name="The Broad Institute Genome Sequencing Platform"/>
            <person name="Cuomo C."/>
            <person name="Litvintseva A."/>
            <person name="Chen Y."/>
            <person name="Heitman J."/>
            <person name="Sun S."/>
            <person name="Springer D."/>
            <person name="Dromer F."/>
            <person name="Young S.K."/>
            <person name="Zeng Q."/>
            <person name="Gargeya S."/>
            <person name="Fitzgerald M."/>
            <person name="Abouelleil A."/>
            <person name="Alvarado L."/>
            <person name="Berlin A.M."/>
            <person name="Chapman S.B."/>
            <person name="Dewar J."/>
            <person name="Goldberg J."/>
            <person name="Griggs A."/>
            <person name="Gujja S."/>
            <person name="Hansen M."/>
            <person name="Howarth C."/>
            <person name="Imamovic A."/>
            <person name="Larimer J."/>
            <person name="McCowan C."/>
            <person name="Murphy C."/>
            <person name="Pearson M."/>
            <person name="Priest M."/>
            <person name="Roberts A."/>
            <person name="Saif S."/>
            <person name="Shea T."/>
            <person name="Sykes S."/>
            <person name="Wortman J."/>
            <person name="Nusbaum C."/>
            <person name="Birren B."/>
        </authorList>
    </citation>
    <scope>NUCLEOTIDE SEQUENCE [LARGE SCALE GENOMIC DNA]</scope>
    <source>
        <strain evidence="2">CBS 10117</strain>
    </source>
</reference>
<feature type="compositionally biased region" description="Polar residues" evidence="1">
    <location>
        <begin position="52"/>
        <end position="65"/>
    </location>
</feature>
<name>A0A1A6AGH7_9TREE</name>
<feature type="region of interest" description="Disordered" evidence="1">
    <location>
        <begin position="1"/>
        <end position="151"/>
    </location>
</feature>
<evidence type="ECO:0000256" key="1">
    <source>
        <dbReference type="SAM" id="MobiDB-lite"/>
    </source>
</evidence>
<dbReference type="GeneID" id="28964696"/>
<gene>
    <name evidence="2" type="ORF">I303_00997</name>
</gene>
<dbReference type="RefSeq" id="XP_018267016.2">
    <property type="nucleotide sequence ID" value="XM_018404362.2"/>
</dbReference>
<dbReference type="VEuPathDB" id="FungiDB:I303_00997"/>
<accession>A0A1A6AGH7</accession>
<feature type="compositionally biased region" description="Polar residues" evidence="1">
    <location>
        <begin position="138"/>
        <end position="148"/>
    </location>
</feature>
<dbReference type="EMBL" id="KI894027">
    <property type="protein sequence ID" value="OBR89174.1"/>
    <property type="molecule type" value="Genomic_DNA"/>
</dbReference>
<proteinExistence type="predicted"/>
<sequence length="288" mass="31255">MSKDARPPSPSIMSDPASGSIHERTFSTISSNPSHEPYPDEGEMNRVDHSRNASPAVTPMQTPLNTYERADPLATPLETRERSDPLGTVPYSTIPKAVSGRESSLCHRISVSDGGSGNDHASGSGSGVGVSDKEKPPSTWNEVRQSLARTAGRESQFVEQVSVVKYRQDGREGIWDGGVTFSKSQATSQIKIVDPFPPPYTRPLASNPLPSDLLRRTSTLPSSLVTFDTWTSSFTLNILPAVVSPNGCRALSRNRYNPSASNVFLDDCDDEVDADAEEEEEEEAIFDI</sequence>
<protein>
    <submittedName>
        <fullName evidence="2">Uncharacterized protein</fullName>
    </submittedName>
</protein>
<dbReference type="AlphaFoldDB" id="A0A1A6AGH7"/>
<dbReference type="KEGG" id="kdj:28964696"/>
<evidence type="ECO:0000313" key="2">
    <source>
        <dbReference type="EMBL" id="OBR89174.1"/>
    </source>
</evidence>